<dbReference type="GO" id="GO:0008703">
    <property type="term" value="F:5-amino-6-(5-phosphoribosylamino)uracil reductase activity"/>
    <property type="evidence" value="ECO:0007669"/>
    <property type="project" value="InterPro"/>
</dbReference>
<evidence type="ECO:0000313" key="2">
    <source>
        <dbReference type="EMBL" id="WIX81387.1"/>
    </source>
</evidence>
<dbReference type="RefSeq" id="WP_285971984.1">
    <property type="nucleotide sequence ID" value="NZ_CP127294.1"/>
</dbReference>
<dbReference type="InterPro" id="IPR024072">
    <property type="entry name" value="DHFR-like_dom_sf"/>
</dbReference>
<evidence type="ECO:0000259" key="1">
    <source>
        <dbReference type="Pfam" id="PF01872"/>
    </source>
</evidence>
<dbReference type="Proteomes" id="UP001236014">
    <property type="component" value="Chromosome"/>
</dbReference>
<proteinExistence type="predicted"/>
<organism evidence="2 3">
    <name type="scientific">Amycolatopsis carbonis</name>
    <dbReference type="NCBI Taxonomy" id="715471"/>
    <lineage>
        <taxon>Bacteria</taxon>
        <taxon>Bacillati</taxon>
        <taxon>Actinomycetota</taxon>
        <taxon>Actinomycetes</taxon>
        <taxon>Pseudonocardiales</taxon>
        <taxon>Pseudonocardiaceae</taxon>
        <taxon>Amycolatopsis</taxon>
    </lineage>
</organism>
<dbReference type="InterPro" id="IPR050765">
    <property type="entry name" value="Riboflavin_Biosynth_HTPR"/>
</dbReference>
<protein>
    <submittedName>
        <fullName evidence="2">Dihydrofolate reductase family protein</fullName>
    </submittedName>
</protein>
<sequence length="190" mass="20705">MGKVVAEISMSLDGVVAGPGTDIDNRLGRDGELLHTWMAHGNETDHDVMAGFFTDTGAFVLGRTTFDMGIDVWGPDGAFERPAFVLTHRAAEPLERGKTTFTFVTGGPEAALAQAREAAGERDVVIMSGSAIDQYLRLGLVDELRLHLVPLLFGEGVRLFDDLADHRVTLERTDFVTTPTMTHLTYRVTS</sequence>
<dbReference type="AlphaFoldDB" id="A0A9Y2MZX5"/>
<accession>A0A9Y2MZX5</accession>
<dbReference type="SUPFAM" id="SSF53597">
    <property type="entry name" value="Dihydrofolate reductase-like"/>
    <property type="match status" value="1"/>
</dbReference>
<dbReference type="PANTHER" id="PTHR38011">
    <property type="entry name" value="DIHYDROFOLATE REDUCTASE FAMILY PROTEIN (AFU_ORTHOLOGUE AFUA_8G06820)"/>
    <property type="match status" value="1"/>
</dbReference>
<dbReference type="InterPro" id="IPR002734">
    <property type="entry name" value="RibDG_C"/>
</dbReference>
<reference evidence="2 3" key="1">
    <citation type="submission" date="2023-06" db="EMBL/GenBank/DDBJ databases">
        <authorList>
            <person name="Oyuntsetseg B."/>
            <person name="Kim S.B."/>
        </authorList>
    </citation>
    <scope>NUCLEOTIDE SEQUENCE [LARGE SCALE GENOMIC DNA]</scope>
    <source>
        <strain evidence="2 3">2-15</strain>
    </source>
</reference>
<dbReference type="KEGG" id="acab:QRX50_11810"/>
<keyword evidence="3" id="KW-1185">Reference proteome</keyword>
<dbReference type="GO" id="GO:0009231">
    <property type="term" value="P:riboflavin biosynthetic process"/>
    <property type="evidence" value="ECO:0007669"/>
    <property type="project" value="InterPro"/>
</dbReference>
<dbReference type="EMBL" id="CP127294">
    <property type="protein sequence ID" value="WIX81387.1"/>
    <property type="molecule type" value="Genomic_DNA"/>
</dbReference>
<dbReference type="Pfam" id="PF01872">
    <property type="entry name" value="RibD_C"/>
    <property type="match status" value="1"/>
</dbReference>
<gene>
    <name evidence="2" type="ORF">QRX50_11810</name>
</gene>
<name>A0A9Y2MZX5_9PSEU</name>
<feature type="domain" description="Bacterial bifunctional deaminase-reductase C-terminal" evidence="1">
    <location>
        <begin position="3"/>
        <end position="178"/>
    </location>
</feature>
<dbReference type="Gene3D" id="3.40.430.10">
    <property type="entry name" value="Dihydrofolate Reductase, subunit A"/>
    <property type="match status" value="1"/>
</dbReference>
<evidence type="ECO:0000313" key="3">
    <source>
        <dbReference type="Proteomes" id="UP001236014"/>
    </source>
</evidence>
<dbReference type="PANTHER" id="PTHR38011:SF12">
    <property type="entry name" value="BIFUNCTIONAL DEAMINASE-REDUCTASE DOMAIN PROTEIN"/>
    <property type="match status" value="1"/>
</dbReference>